<keyword evidence="1" id="KW-0749">Sporulation</keyword>
<sequence length="265" mass="30542">MIVYVDMILIENFIVNLFLLLITFKVLRYRYYKSIYLSAIIGSLYTLVLFYDNKVLVSIPFKIMVAILMIIISLKSINVLKTIKSVLSFIISSFILCGLTFSFSFLENYYSIFNSYSINNYSIKYLIIALMCFYIVSLRVADYIKDRAKVSNFIYDIEVSNEKKTIFIKGLLDTGNALTEPVTNLPCIIVEKDFLEEFSTKNSEEFTIPFKTIGEEGNLKGFKIKDVKIRGADMEWKIVDVVICKCKNKLSKENEFNALLSRGVI</sequence>
<keyword evidence="1" id="KW-0378">Hydrolase</keyword>
<keyword evidence="1" id="KW-0064">Aspartyl protease</keyword>
<evidence type="ECO:0000313" key="4">
    <source>
        <dbReference type="EMBL" id="TGY43902.1"/>
    </source>
</evidence>
<dbReference type="Proteomes" id="UP000306888">
    <property type="component" value="Unassembled WGS sequence"/>
</dbReference>
<evidence type="ECO:0000256" key="1">
    <source>
        <dbReference type="PIRNR" id="PIRNR018571"/>
    </source>
</evidence>
<organism evidence="4 5">
    <name type="scientific">Clostridium sartagoforme</name>
    <dbReference type="NCBI Taxonomy" id="84031"/>
    <lineage>
        <taxon>Bacteria</taxon>
        <taxon>Bacillati</taxon>
        <taxon>Bacillota</taxon>
        <taxon>Clostridia</taxon>
        <taxon>Eubacteriales</taxon>
        <taxon>Clostridiaceae</taxon>
        <taxon>Clostridium</taxon>
    </lineage>
</organism>
<feature type="transmembrane region" description="Helical" evidence="3">
    <location>
        <begin position="86"/>
        <end position="105"/>
    </location>
</feature>
<keyword evidence="3" id="KW-0812">Transmembrane</keyword>
<gene>
    <name evidence="4" type="ORF">E5347_03550</name>
</gene>
<evidence type="ECO:0000256" key="2">
    <source>
        <dbReference type="PIRSR" id="PIRSR018571-1"/>
    </source>
</evidence>
<feature type="transmembrane region" description="Helical" evidence="3">
    <location>
        <begin position="6"/>
        <end position="27"/>
    </location>
</feature>
<dbReference type="GO" id="GO:0005886">
    <property type="term" value="C:plasma membrane"/>
    <property type="evidence" value="ECO:0007669"/>
    <property type="project" value="UniProtKB-SubCell"/>
</dbReference>
<keyword evidence="1" id="KW-1003">Cell membrane</keyword>
<name>A0A4S2DPZ0_9CLOT</name>
<dbReference type="Pfam" id="PF03419">
    <property type="entry name" value="Peptidase_U4"/>
    <property type="match status" value="1"/>
</dbReference>
<evidence type="ECO:0000313" key="5">
    <source>
        <dbReference type="Proteomes" id="UP000306888"/>
    </source>
</evidence>
<dbReference type="GO" id="GO:0004190">
    <property type="term" value="F:aspartic-type endopeptidase activity"/>
    <property type="evidence" value="ECO:0007669"/>
    <property type="project" value="UniProtKB-KW"/>
</dbReference>
<comment type="subcellular location">
    <subcellularLocation>
        <location evidence="1">Cell membrane</location>
    </subcellularLocation>
</comment>
<dbReference type="OrthoDB" id="2690199at2"/>
<dbReference type="AlphaFoldDB" id="A0A4S2DPZ0"/>
<comment type="function">
    <text evidence="1">Probable aspartic protease that is responsible for the proteolytic cleavage of the RNA polymerase sigma E factor (SigE/spoIIGB) to yield the active peptide in the mother cell during sporulation. Responds to a signal from the forespore that is triggered by the extracellular signal protein SpoIIR.</text>
</comment>
<dbReference type="PIRSF" id="PIRSF018571">
    <property type="entry name" value="SpoIIGA"/>
    <property type="match status" value="1"/>
</dbReference>
<dbReference type="RefSeq" id="WP_136004717.1">
    <property type="nucleotide sequence ID" value="NZ_SRYR01000001.1"/>
</dbReference>
<comment type="similarity">
    <text evidence="1">Belongs to the peptidase U4 family.</text>
</comment>
<dbReference type="InterPro" id="IPR005081">
    <property type="entry name" value="SpoIIGA"/>
</dbReference>
<comment type="caution">
    <text evidence="4">The sequence shown here is derived from an EMBL/GenBank/DDBJ whole genome shotgun (WGS) entry which is preliminary data.</text>
</comment>
<feature type="transmembrane region" description="Helical" evidence="3">
    <location>
        <begin position="57"/>
        <end position="74"/>
    </location>
</feature>
<keyword evidence="5" id="KW-1185">Reference proteome</keyword>
<feature type="transmembrane region" description="Helical" evidence="3">
    <location>
        <begin position="34"/>
        <end position="51"/>
    </location>
</feature>
<protein>
    <recommendedName>
        <fullName evidence="1">Sporulation sigma-E factor-processing peptidase</fullName>
        <ecNumber evidence="1">3.4.23.-</ecNumber>
    </recommendedName>
    <alternativeName>
        <fullName evidence="1">Membrane-associated aspartic protease</fullName>
    </alternativeName>
    <alternativeName>
        <fullName evidence="1">Stage II sporulation protein GA</fullName>
    </alternativeName>
</protein>
<proteinExistence type="inferred from homology"/>
<feature type="transmembrane region" description="Helical" evidence="3">
    <location>
        <begin position="125"/>
        <end position="144"/>
    </location>
</feature>
<dbReference type="GO" id="GO:0006508">
    <property type="term" value="P:proteolysis"/>
    <property type="evidence" value="ECO:0007669"/>
    <property type="project" value="UniProtKB-KW"/>
</dbReference>
<dbReference type="EMBL" id="SRYR01000001">
    <property type="protein sequence ID" value="TGY43902.1"/>
    <property type="molecule type" value="Genomic_DNA"/>
</dbReference>
<accession>A0A4S2DPZ0</accession>
<keyword evidence="1 3" id="KW-0472">Membrane</keyword>
<keyword evidence="1" id="KW-0645">Protease</keyword>
<keyword evidence="3" id="KW-1133">Transmembrane helix</keyword>
<feature type="active site" evidence="2">
    <location>
        <position position="173"/>
    </location>
</feature>
<dbReference type="EC" id="3.4.23.-" evidence="1"/>
<reference evidence="4 5" key="1">
    <citation type="submission" date="2019-04" db="EMBL/GenBank/DDBJ databases">
        <title>Microbes associate with the intestines of laboratory mice.</title>
        <authorList>
            <person name="Navarre W."/>
            <person name="Wong E."/>
            <person name="Huang K."/>
            <person name="Tropini C."/>
            <person name="Ng K."/>
            <person name="Yu B."/>
        </authorList>
    </citation>
    <scope>NUCLEOTIDE SEQUENCE [LARGE SCALE GENOMIC DNA]</scope>
    <source>
        <strain evidence="4 5">NM50_B9-20</strain>
    </source>
</reference>
<evidence type="ECO:0000256" key="3">
    <source>
        <dbReference type="SAM" id="Phobius"/>
    </source>
</evidence>
<dbReference type="GO" id="GO:0030435">
    <property type="term" value="P:sporulation resulting in formation of a cellular spore"/>
    <property type="evidence" value="ECO:0007669"/>
    <property type="project" value="UniProtKB-KW"/>
</dbReference>
<dbReference type="GO" id="GO:0030436">
    <property type="term" value="P:asexual sporulation"/>
    <property type="evidence" value="ECO:0007669"/>
    <property type="project" value="InterPro"/>
</dbReference>